<dbReference type="NCBIfam" id="TIGR00442">
    <property type="entry name" value="hisS"/>
    <property type="match status" value="1"/>
</dbReference>
<dbReference type="RefSeq" id="WP_271194158.1">
    <property type="nucleotide sequence ID" value="NZ_BSFN01000002.1"/>
</dbReference>
<dbReference type="GO" id="GO:0005737">
    <property type="term" value="C:cytoplasm"/>
    <property type="evidence" value="ECO:0007669"/>
    <property type="project" value="UniProtKB-SubCell"/>
</dbReference>
<evidence type="ECO:0000256" key="3">
    <source>
        <dbReference type="ARBA" id="ARBA00011738"/>
    </source>
</evidence>
<dbReference type="InterPro" id="IPR033656">
    <property type="entry name" value="HisRS_anticodon"/>
</dbReference>
<sequence length="429" mass="47582">MSKSLQAIRGMNDILPEQTPLWRYFENSVARLLDGYGYRQIRMPIVEATELFKRSIGEVTDIVEKEMYTFDDRNGDSLTLRPEGTASCVRAVLEHGISGGGQVQKLWYIGPMFRHERPQKGRYRQFHQIGVEVFNLDGPDIDAELIVLTWRLWGLLGIRDAVKLELNSLGTSEARATYREALVAYLSARADQLDEDSKRRLLSNPLRVLDSKVPETQALLTDAPKLADYLDEASRLHFEGLKARLDAAGIPYVLNTKLVRGLDYYSKTVFEWVTDKLGAQGTVCAGGRYDGLVEQMGGKPTAGVGFAMGIERLILLLETLEKVPEEIARQVDVYLCAFGDAAELAGLQLAERLRDQVPGLRLVVNAGAGSFKSQLKKADKSGALFAVVLGEDELGQQVVGFKPLRGQGEQQNIAWDALAEHLETSLQQG</sequence>
<evidence type="ECO:0000256" key="8">
    <source>
        <dbReference type="ARBA" id="ARBA00022917"/>
    </source>
</evidence>
<dbReference type="GO" id="GO:0006427">
    <property type="term" value="P:histidyl-tRNA aminoacylation"/>
    <property type="evidence" value="ECO:0007669"/>
    <property type="project" value="UniProtKB-UniRule"/>
</dbReference>
<evidence type="ECO:0000256" key="11">
    <source>
        <dbReference type="HAMAP-Rule" id="MF_00127"/>
    </source>
</evidence>
<keyword evidence="6 11" id="KW-0547">Nucleotide-binding</keyword>
<feature type="binding site" evidence="12">
    <location>
        <position position="132"/>
    </location>
    <ligand>
        <name>L-histidine</name>
        <dbReference type="ChEBI" id="CHEBI:57595"/>
    </ligand>
</feature>
<dbReference type="Gene3D" id="3.40.50.800">
    <property type="entry name" value="Anticodon-binding domain"/>
    <property type="match status" value="1"/>
</dbReference>
<dbReference type="Pfam" id="PF13393">
    <property type="entry name" value="tRNA-synt_His"/>
    <property type="match status" value="1"/>
</dbReference>
<keyword evidence="5 11" id="KW-0436">Ligase</keyword>
<keyword evidence="4 11" id="KW-0963">Cytoplasm</keyword>
<comment type="subcellular location">
    <subcellularLocation>
        <location evidence="1 11">Cytoplasm</location>
    </subcellularLocation>
</comment>
<evidence type="ECO:0000256" key="6">
    <source>
        <dbReference type="ARBA" id="ARBA00022741"/>
    </source>
</evidence>
<proteinExistence type="inferred from homology"/>
<dbReference type="InterPro" id="IPR041715">
    <property type="entry name" value="HisRS-like_core"/>
</dbReference>
<dbReference type="InterPro" id="IPR004154">
    <property type="entry name" value="Anticodon-bd"/>
</dbReference>
<evidence type="ECO:0000256" key="10">
    <source>
        <dbReference type="ARBA" id="ARBA00047639"/>
    </source>
</evidence>
<evidence type="ECO:0000256" key="12">
    <source>
        <dbReference type="PIRSR" id="PIRSR001549-1"/>
    </source>
</evidence>
<feature type="binding site" evidence="12">
    <location>
        <begin position="83"/>
        <end position="85"/>
    </location>
    <ligand>
        <name>L-histidine</name>
        <dbReference type="ChEBI" id="CHEBI:57595"/>
    </ligand>
</feature>
<evidence type="ECO:0000256" key="5">
    <source>
        <dbReference type="ARBA" id="ARBA00022598"/>
    </source>
</evidence>
<dbReference type="HAMAP" id="MF_00127">
    <property type="entry name" value="His_tRNA_synth"/>
    <property type="match status" value="1"/>
</dbReference>
<feature type="binding site" evidence="12">
    <location>
        <position position="114"/>
    </location>
    <ligand>
        <name>L-histidine</name>
        <dbReference type="ChEBI" id="CHEBI:57595"/>
    </ligand>
</feature>
<dbReference type="FunFam" id="3.30.930.10:FF:000005">
    <property type="entry name" value="Histidine--tRNA ligase"/>
    <property type="match status" value="1"/>
</dbReference>
<keyword evidence="8 11" id="KW-0648">Protein biosynthesis</keyword>
<dbReference type="GO" id="GO:0005524">
    <property type="term" value="F:ATP binding"/>
    <property type="evidence" value="ECO:0007669"/>
    <property type="project" value="UniProtKB-UniRule"/>
</dbReference>
<dbReference type="Pfam" id="PF03129">
    <property type="entry name" value="HGTP_anticodon"/>
    <property type="match status" value="1"/>
</dbReference>
<dbReference type="InterPro" id="IPR015807">
    <property type="entry name" value="His-tRNA-ligase"/>
</dbReference>
<dbReference type="EMBL" id="BSFN01000002">
    <property type="protein sequence ID" value="GLK87919.1"/>
    <property type="molecule type" value="Genomic_DNA"/>
</dbReference>
<evidence type="ECO:0000256" key="1">
    <source>
        <dbReference type="ARBA" id="ARBA00004496"/>
    </source>
</evidence>
<evidence type="ECO:0000256" key="7">
    <source>
        <dbReference type="ARBA" id="ARBA00022840"/>
    </source>
</evidence>
<evidence type="ECO:0000256" key="4">
    <source>
        <dbReference type="ARBA" id="ARBA00022490"/>
    </source>
</evidence>
<reference evidence="14" key="1">
    <citation type="journal article" date="2014" name="Int. J. Syst. Evol. Microbiol.">
        <title>Complete genome sequence of Corynebacterium casei LMG S-19264T (=DSM 44701T), isolated from a smear-ripened cheese.</title>
        <authorList>
            <consortium name="US DOE Joint Genome Institute (JGI-PGF)"/>
            <person name="Walter F."/>
            <person name="Albersmeier A."/>
            <person name="Kalinowski J."/>
            <person name="Ruckert C."/>
        </authorList>
    </citation>
    <scope>NUCLEOTIDE SEQUENCE</scope>
    <source>
        <strain evidence="14">VKM B-2935</strain>
    </source>
</reference>
<protein>
    <recommendedName>
        <fullName evidence="11">Histidine--tRNA ligase</fullName>
        <ecNumber evidence="11">6.1.1.21</ecNumber>
    </recommendedName>
    <alternativeName>
        <fullName evidence="11">Histidyl-tRNA synthetase</fullName>
        <shortName evidence="11">HisRS</shortName>
    </alternativeName>
</protein>
<evidence type="ECO:0000256" key="9">
    <source>
        <dbReference type="ARBA" id="ARBA00023146"/>
    </source>
</evidence>
<dbReference type="CDD" id="cd00773">
    <property type="entry name" value="HisRS-like_core"/>
    <property type="match status" value="1"/>
</dbReference>
<reference evidence="14" key="2">
    <citation type="submission" date="2023-01" db="EMBL/GenBank/DDBJ databases">
        <authorList>
            <person name="Sun Q."/>
            <person name="Evtushenko L."/>
        </authorList>
    </citation>
    <scope>NUCLEOTIDE SEQUENCE</scope>
    <source>
        <strain evidence="14">VKM B-2935</strain>
    </source>
</reference>
<name>A0A9W6K5K3_9PSED</name>
<comment type="caution">
    <text evidence="14">The sequence shown here is derived from an EMBL/GenBank/DDBJ whole genome shotgun (WGS) entry which is preliminary data.</text>
</comment>
<feature type="binding site" evidence="12">
    <location>
        <begin position="264"/>
        <end position="265"/>
    </location>
    <ligand>
        <name>L-histidine</name>
        <dbReference type="ChEBI" id="CHEBI:57595"/>
    </ligand>
</feature>
<dbReference type="InterPro" id="IPR006195">
    <property type="entry name" value="aa-tRNA-synth_II"/>
</dbReference>
<dbReference type="SUPFAM" id="SSF52954">
    <property type="entry name" value="Class II aaRS ABD-related"/>
    <property type="match status" value="1"/>
</dbReference>
<dbReference type="PIRSF" id="PIRSF001549">
    <property type="entry name" value="His-tRNA_synth"/>
    <property type="match status" value="1"/>
</dbReference>
<comment type="similarity">
    <text evidence="2 11">Belongs to the class-II aminoacyl-tRNA synthetase family.</text>
</comment>
<dbReference type="PANTHER" id="PTHR43707">
    <property type="entry name" value="HISTIDYL-TRNA SYNTHETASE"/>
    <property type="match status" value="1"/>
</dbReference>
<feature type="binding site" evidence="12">
    <location>
        <position position="260"/>
    </location>
    <ligand>
        <name>L-histidine</name>
        <dbReference type="ChEBI" id="CHEBI:57595"/>
    </ligand>
</feature>
<dbReference type="AlphaFoldDB" id="A0A9W6K5K3"/>
<dbReference type="PANTHER" id="PTHR43707:SF1">
    <property type="entry name" value="HISTIDINE--TRNA LIGASE, MITOCHONDRIAL-RELATED"/>
    <property type="match status" value="1"/>
</dbReference>
<comment type="subunit">
    <text evidence="3 11">Homodimer.</text>
</comment>
<evidence type="ECO:0000313" key="15">
    <source>
        <dbReference type="Proteomes" id="UP001143328"/>
    </source>
</evidence>
<gene>
    <name evidence="11 14" type="primary">hisS</name>
    <name evidence="14" type="ORF">GCM10017655_09810</name>
</gene>
<dbReference type="Gene3D" id="3.30.930.10">
    <property type="entry name" value="Bira Bifunctional Protein, Domain 2"/>
    <property type="match status" value="1"/>
</dbReference>
<feature type="binding site" evidence="12">
    <location>
        <position position="128"/>
    </location>
    <ligand>
        <name>L-histidine</name>
        <dbReference type="ChEBI" id="CHEBI:57595"/>
    </ligand>
</feature>
<dbReference type="CDD" id="cd00859">
    <property type="entry name" value="HisRS_anticodon"/>
    <property type="match status" value="1"/>
</dbReference>
<dbReference type="PROSITE" id="PS50862">
    <property type="entry name" value="AA_TRNA_LIGASE_II"/>
    <property type="match status" value="1"/>
</dbReference>
<keyword evidence="15" id="KW-1185">Reference proteome</keyword>
<dbReference type="SUPFAM" id="SSF55681">
    <property type="entry name" value="Class II aaRS and biotin synthetases"/>
    <property type="match status" value="1"/>
</dbReference>
<accession>A0A9W6K5K3</accession>
<comment type="catalytic activity">
    <reaction evidence="10 11">
        <text>tRNA(His) + L-histidine + ATP = L-histidyl-tRNA(His) + AMP + diphosphate + H(+)</text>
        <dbReference type="Rhea" id="RHEA:17313"/>
        <dbReference type="Rhea" id="RHEA-COMP:9665"/>
        <dbReference type="Rhea" id="RHEA-COMP:9689"/>
        <dbReference type="ChEBI" id="CHEBI:15378"/>
        <dbReference type="ChEBI" id="CHEBI:30616"/>
        <dbReference type="ChEBI" id="CHEBI:33019"/>
        <dbReference type="ChEBI" id="CHEBI:57595"/>
        <dbReference type="ChEBI" id="CHEBI:78442"/>
        <dbReference type="ChEBI" id="CHEBI:78527"/>
        <dbReference type="ChEBI" id="CHEBI:456215"/>
        <dbReference type="EC" id="6.1.1.21"/>
    </reaction>
</comment>
<dbReference type="EC" id="6.1.1.21" evidence="11"/>
<dbReference type="InterPro" id="IPR045864">
    <property type="entry name" value="aa-tRNA-synth_II/BPL/LPL"/>
</dbReference>
<dbReference type="InterPro" id="IPR036621">
    <property type="entry name" value="Anticodon-bd_dom_sf"/>
</dbReference>
<feature type="domain" description="Aminoacyl-transfer RNA synthetases class-II family profile" evidence="13">
    <location>
        <begin position="1"/>
        <end position="358"/>
    </location>
</feature>
<organism evidence="14 15">
    <name type="scientific">Pseudomonas turukhanskensis</name>
    <dbReference type="NCBI Taxonomy" id="1806536"/>
    <lineage>
        <taxon>Bacteria</taxon>
        <taxon>Pseudomonadati</taxon>
        <taxon>Pseudomonadota</taxon>
        <taxon>Gammaproteobacteria</taxon>
        <taxon>Pseudomonadales</taxon>
        <taxon>Pseudomonadaceae</taxon>
        <taxon>Pseudomonas</taxon>
    </lineage>
</organism>
<evidence type="ECO:0000256" key="2">
    <source>
        <dbReference type="ARBA" id="ARBA00008226"/>
    </source>
</evidence>
<evidence type="ECO:0000313" key="14">
    <source>
        <dbReference type="EMBL" id="GLK87919.1"/>
    </source>
</evidence>
<keyword evidence="9 11" id="KW-0030">Aminoacyl-tRNA synthetase</keyword>
<evidence type="ECO:0000259" key="13">
    <source>
        <dbReference type="PROSITE" id="PS50862"/>
    </source>
</evidence>
<dbReference type="GO" id="GO:0004821">
    <property type="term" value="F:histidine-tRNA ligase activity"/>
    <property type="evidence" value="ECO:0007669"/>
    <property type="project" value="UniProtKB-UniRule"/>
</dbReference>
<keyword evidence="7 11" id="KW-0067">ATP-binding</keyword>
<dbReference type="Proteomes" id="UP001143328">
    <property type="component" value="Unassembled WGS sequence"/>
</dbReference>
<dbReference type="InterPro" id="IPR004516">
    <property type="entry name" value="HisRS/HisZ"/>
</dbReference>